<dbReference type="InterPro" id="IPR004113">
    <property type="entry name" value="FAD-bd_oxidored_4_C"/>
</dbReference>
<protein>
    <recommendedName>
        <fullName evidence="9">D-lactate dehydrogenase (cytochrome)</fullName>
        <ecNumber evidence="9">1.1.2.4</ecNumber>
    </recommendedName>
</protein>
<dbReference type="Gene3D" id="3.30.70.2740">
    <property type="match status" value="1"/>
</dbReference>
<evidence type="ECO:0000256" key="8">
    <source>
        <dbReference type="ARBA" id="ARBA00023128"/>
    </source>
</evidence>
<dbReference type="InterPro" id="IPR016164">
    <property type="entry name" value="FAD-linked_Oxase-like_C"/>
</dbReference>
<dbReference type="Gene3D" id="3.30.43.10">
    <property type="entry name" value="Uridine Diphospho-n-acetylenolpyruvylglucosamine Reductase, domain 2"/>
    <property type="match status" value="1"/>
</dbReference>
<name>A0A976FQX5_BRELC</name>
<dbReference type="FunFam" id="3.30.70.2190:FF:000003">
    <property type="entry name" value="Glycolate oxidase, subunit GlcD"/>
    <property type="match status" value="1"/>
</dbReference>
<dbReference type="GeneID" id="94344970"/>
<dbReference type="RefSeq" id="XP_067820428.1">
    <property type="nucleotide sequence ID" value="XM_067959299.1"/>
</dbReference>
<dbReference type="GO" id="GO:1903457">
    <property type="term" value="P:lactate catabolic process"/>
    <property type="evidence" value="ECO:0007669"/>
    <property type="project" value="TreeGrafter"/>
</dbReference>
<evidence type="ECO:0000256" key="5">
    <source>
        <dbReference type="ARBA" id="ARBA00022827"/>
    </source>
</evidence>
<evidence type="ECO:0000256" key="1">
    <source>
        <dbReference type="ARBA" id="ARBA00001974"/>
    </source>
</evidence>
<dbReference type="Gene3D" id="1.10.45.10">
    <property type="entry name" value="Vanillyl-alcohol Oxidase, Chain A, domain 4"/>
    <property type="match status" value="1"/>
</dbReference>
<evidence type="ECO:0000256" key="9">
    <source>
        <dbReference type="ARBA" id="ARBA00038897"/>
    </source>
</evidence>
<dbReference type="KEGG" id="blac:94344970"/>
<evidence type="ECO:0000256" key="7">
    <source>
        <dbReference type="ARBA" id="ARBA00023002"/>
    </source>
</evidence>
<dbReference type="FunFam" id="3.30.43.10:FF:000010">
    <property type="entry name" value="probable D-lactate dehydrogenase, mitochondrial"/>
    <property type="match status" value="1"/>
</dbReference>
<dbReference type="PANTHER" id="PTHR11748:SF111">
    <property type="entry name" value="D-LACTATE DEHYDROGENASE, MITOCHONDRIAL-RELATED"/>
    <property type="match status" value="1"/>
</dbReference>
<accession>A0A976FQX5</accession>
<dbReference type="AlphaFoldDB" id="A0A976FQX5"/>
<reference evidence="11 12" key="1">
    <citation type="journal article" date="2021" name="Genome Biol.">
        <title>AFLAP: assembly-free linkage analysis pipeline using k-mers from genome sequencing data.</title>
        <authorList>
            <person name="Fletcher K."/>
            <person name="Zhang L."/>
            <person name="Gil J."/>
            <person name="Han R."/>
            <person name="Cavanaugh K."/>
            <person name="Michelmore R."/>
        </authorList>
    </citation>
    <scope>NUCLEOTIDE SEQUENCE [LARGE SCALE GENOMIC DNA]</scope>
    <source>
        <strain evidence="11 12">SF5</strain>
    </source>
</reference>
<dbReference type="PROSITE" id="PS51387">
    <property type="entry name" value="FAD_PCMH"/>
    <property type="match status" value="1"/>
</dbReference>
<dbReference type="Proteomes" id="UP000294530">
    <property type="component" value="Unassembled WGS sequence"/>
</dbReference>
<dbReference type="FunFam" id="3.30.465.10:FF:000056">
    <property type="entry name" value="Uncharacterized protein"/>
    <property type="match status" value="1"/>
</dbReference>
<dbReference type="SUPFAM" id="SSF55103">
    <property type="entry name" value="FAD-linked oxidases, C-terminal domain"/>
    <property type="match status" value="1"/>
</dbReference>
<dbReference type="EC" id="1.1.2.4" evidence="9"/>
<dbReference type="FunFam" id="1.10.45.10:FF:000001">
    <property type="entry name" value="D-lactate dehydrogenase mitochondrial"/>
    <property type="match status" value="1"/>
</dbReference>
<keyword evidence="8" id="KW-0496">Mitochondrion</keyword>
<comment type="similarity">
    <text evidence="3">Belongs to the FAD-binding oxidoreductase/transferase type 4 family.</text>
</comment>
<evidence type="ECO:0000256" key="3">
    <source>
        <dbReference type="ARBA" id="ARBA00008000"/>
    </source>
</evidence>
<dbReference type="FunFam" id="3.30.70.2740:FF:000001">
    <property type="entry name" value="D-lactate dehydrogenase mitochondrial"/>
    <property type="match status" value="1"/>
</dbReference>
<evidence type="ECO:0000313" key="11">
    <source>
        <dbReference type="EMBL" id="TDH70929.1"/>
    </source>
</evidence>
<feature type="domain" description="FAD-binding PCMH-type" evidence="10">
    <location>
        <begin position="67"/>
        <end position="244"/>
    </location>
</feature>
<evidence type="ECO:0000259" key="10">
    <source>
        <dbReference type="PROSITE" id="PS51387"/>
    </source>
</evidence>
<dbReference type="Pfam" id="PF01565">
    <property type="entry name" value="FAD_binding_4"/>
    <property type="match status" value="1"/>
</dbReference>
<dbReference type="InterPro" id="IPR016169">
    <property type="entry name" value="FAD-bd_PCMH_sub2"/>
</dbReference>
<sequence length="490" mass="52677">MLGVFSKSARHFAVRSSFSLSQQGRLISIRRNPSEKTLLALKSLLGDRLSTASSVLKQHGTDESYHAVTSPDAVAFVQSTEEVAAVVKICAAAGTPVIPFGAGSSLEGHISASQGGVSINLMGMNNILSIEPENMSCKVQAGVTREQLNVELRATGLMFTVDPGANASIGGMISTNASGTTTVRYGNMKTNVMALSAVMADGQIIKTGSKARKSSAGYDLTRLLIGSEGTLGVVTEAELRLFGIPEAEKTMICQFNSIKNAVDTCAMVMQMGIPVARMELMDENAVEAINKYSKLKTPVRPSLLVEQHGSPSEVEAQSFVVVEIANDFGARDIELATSIEERKRLWSGRHTAWYATMSQRPGSRGLSTDVAVPFSNLTDVIVETQADLKKSDLFGSIVGHVGDGNFHVMLPFDPENIELMQKVRDFSDRLVKRAIECGGTCTGEHGIGNGKMSYLRLEHSNSVDVMHTIKKALDPKNIMNPGKIFYGAER</sequence>
<dbReference type="Gene3D" id="3.30.465.10">
    <property type="match status" value="1"/>
</dbReference>
<dbReference type="InterPro" id="IPR016167">
    <property type="entry name" value="FAD-bd_PCMH_sub1"/>
</dbReference>
<keyword evidence="5" id="KW-0274">FAD</keyword>
<dbReference type="Pfam" id="PF02913">
    <property type="entry name" value="FAD-oxidase_C"/>
    <property type="match status" value="1"/>
</dbReference>
<dbReference type="InterPro" id="IPR016166">
    <property type="entry name" value="FAD-bd_PCMH"/>
</dbReference>
<keyword evidence="6" id="KW-0809">Transit peptide</keyword>
<organism evidence="11 12">
    <name type="scientific">Bremia lactucae</name>
    <name type="common">Lettuce downy mildew</name>
    <dbReference type="NCBI Taxonomy" id="4779"/>
    <lineage>
        <taxon>Eukaryota</taxon>
        <taxon>Sar</taxon>
        <taxon>Stramenopiles</taxon>
        <taxon>Oomycota</taxon>
        <taxon>Peronosporomycetes</taxon>
        <taxon>Peronosporales</taxon>
        <taxon>Peronosporaceae</taxon>
        <taxon>Bremia</taxon>
    </lineage>
</organism>
<keyword evidence="7" id="KW-0560">Oxidoreductase</keyword>
<dbReference type="GO" id="GO:0008720">
    <property type="term" value="F:D-lactate dehydrogenase (NAD+) activity"/>
    <property type="evidence" value="ECO:0007669"/>
    <property type="project" value="TreeGrafter"/>
</dbReference>
<comment type="cofactor">
    <cofactor evidence="1">
        <name>FAD</name>
        <dbReference type="ChEBI" id="CHEBI:57692"/>
    </cofactor>
</comment>
<comment type="caution">
    <text evidence="11">The sequence shown here is derived from an EMBL/GenBank/DDBJ whole genome shotgun (WGS) entry which is preliminary data.</text>
</comment>
<dbReference type="InterPro" id="IPR016171">
    <property type="entry name" value="Vanillyl_alc_oxidase_C-sub2"/>
</dbReference>
<keyword evidence="12" id="KW-1185">Reference proteome</keyword>
<dbReference type="PANTHER" id="PTHR11748">
    <property type="entry name" value="D-LACTATE DEHYDROGENASE"/>
    <property type="match status" value="1"/>
</dbReference>
<dbReference type="SUPFAM" id="SSF56176">
    <property type="entry name" value="FAD-binding/transporter-associated domain-like"/>
    <property type="match status" value="1"/>
</dbReference>
<evidence type="ECO:0000313" key="12">
    <source>
        <dbReference type="Proteomes" id="UP000294530"/>
    </source>
</evidence>
<dbReference type="InterPro" id="IPR006094">
    <property type="entry name" value="Oxid_FAD_bind_N"/>
</dbReference>
<dbReference type="InterPro" id="IPR036318">
    <property type="entry name" value="FAD-bd_PCMH-like_sf"/>
</dbReference>
<evidence type="ECO:0000256" key="4">
    <source>
        <dbReference type="ARBA" id="ARBA00022630"/>
    </source>
</evidence>
<dbReference type="OrthoDB" id="5332616at2759"/>
<dbReference type="GO" id="GO:0005739">
    <property type="term" value="C:mitochondrion"/>
    <property type="evidence" value="ECO:0007669"/>
    <property type="project" value="UniProtKB-SubCell"/>
</dbReference>
<evidence type="ECO:0000256" key="2">
    <source>
        <dbReference type="ARBA" id="ARBA00004173"/>
    </source>
</evidence>
<dbReference type="Gene3D" id="3.30.70.2190">
    <property type="match status" value="1"/>
</dbReference>
<evidence type="ECO:0000256" key="6">
    <source>
        <dbReference type="ARBA" id="ARBA00022946"/>
    </source>
</evidence>
<comment type="subcellular location">
    <subcellularLocation>
        <location evidence="2">Mitochondrion</location>
    </subcellularLocation>
</comment>
<dbReference type="GO" id="GO:0071949">
    <property type="term" value="F:FAD binding"/>
    <property type="evidence" value="ECO:0007669"/>
    <property type="project" value="InterPro"/>
</dbReference>
<dbReference type="GO" id="GO:0004458">
    <property type="term" value="F:D-lactate dehydrogenase (cytochrome) activity"/>
    <property type="evidence" value="ECO:0007669"/>
    <property type="project" value="UniProtKB-EC"/>
</dbReference>
<gene>
    <name evidence="11" type="ORF">CCR75_001194</name>
</gene>
<proteinExistence type="inferred from homology"/>
<keyword evidence="4" id="KW-0285">Flavoprotein</keyword>
<dbReference type="EMBL" id="SHOA02000001">
    <property type="protein sequence ID" value="TDH70929.1"/>
    <property type="molecule type" value="Genomic_DNA"/>
</dbReference>